<feature type="transmembrane region" description="Helical" evidence="1">
    <location>
        <begin position="20"/>
        <end position="43"/>
    </location>
</feature>
<evidence type="ECO:0000313" key="3">
    <source>
        <dbReference type="Proteomes" id="UP000003344"/>
    </source>
</evidence>
<reference evidence="2 3" key="1">
    <citation type="submission" date="2009-10" db="EMBL/GenBank/DDBJ databases">
        <authorList>
            <person name="Weinstock G."/>
            <person name="Sodergren E."/>
            <person name="Clifton S."/>
            <person name="Fulton L."/>
            <person name="Fulton B."/>
            <person name="Courtney L."/>
            <person name="Fronick C."/>
            <person name="Harrison M."/>
            <person name="Strong C."/>
            <person name="Farmer C."/>
            <person name="Delahaunty K."/>
            <person name="Markovic C."/>
            <person name="Hall O."/>
            <person name="Minx P."/>
            <person name="Tomlinson C."/>
            <person name="Mitreva M."/>
            <person name="Nelson J."/>
            <person name="Hou S."/>
            <person name="Wollam A."/>
            <person name="Pepin K.H."/>
            <person name="Johnson M."/>
            <person name="Bhonagiri V."/>
            <person name="Nash W.E."/>
            <person name="Warren W."/>
            <person name="Chinwalla A."/>
            <person name="Mardis E.R."/>
            <person name="Wilson R.K."/>
        </authorList>
    </citation>
    <scope>NUCLEOTIDE SEQUENCE [LARGE SCALE GENOMIC DNA]</scope>
    <source>
        <strain evidence="3">ATCC 25996 / DSM 4631 / NCTC 10774 / M26</strain>
    </source>
</reference>
<keyword evidence="1" id="KW-0472">Membrane</keyword>
<organism evidence="2 3">
    <name type="scientific">Neisseria mucosa (strain ATCC 25996 / DSM 4631 / NCTC 10774 / M26)</name>
    <dbReference type="NCBI Taxonomy" id="546266"/>
    <lineage>
        <taxon>Bacteria</taxon>
        <taxon>Pseudomonadati</taxon>
        <taxon>Pseudomonadota</taxon>
        <taxon>Betaproteobacteria</taxon>
        <taxon>Neisseriales</taxon>
        <taxon>Neisseriaceae</taxon>
        <taxon>Neisseria</taxon>
    </lineage>
</organism>
<dbReference type="EMBL" id="ACDX02000044">
    <property type="protein sequence ID" value="EFC86930.1"/>
    <property type="molecule type" value="Genomic_DNA"/>
</dbReference>
<name>D3A169_NEIM2</name>
<sequence>MSLNWEMTEQDFEDVKHLLPHSVVAMITVIGLEAAFHMVKVWGGTNYPISNRRRNTRQSRILHAQLVEDIGEEAAGRLERAYVGQPFLAIPRCWDAMRELRNR</sequence>
<evidence type="ECO:0000256" key="1">
    <source>
        <dbReference type="SAM" id="Phobius"/>
    </source>
</evidence>
<keyword evidence="1" id="KW-0812">Transmembrane</keyword>
<dbReference type="AlphaFoldDB" id="D3A169"/>
<comment type="caution">
    <text evidence="2">The sequence shown here is derived from an EMBL/GenBank/DDBJ whole genome shotgun (WGS) entry which is preliminary data.</text>
</comment>
<proteinExistence type="predicted"/>
<feature type="non-terminal residue" evidence="2">
    <location>
        <position position="103"/>
    </location>
</feature>
<evidence type="ECO:0000313" key="2">
    <source>
        <dbReference type="EMBL" id="EFC86930.1"/>
    </source>
</evidence>
<gene>
    <name evidence="2" type="ORF">NEIMUCOT_06660</name>
</gene>
<protein>
    <recommendedName>
        <fullName evidence="4">Mor transcription activator domain-containing protein</fullName>
    </recommendedName>
</protein>
<dbReference type="Proteomes" id="UP000003344">
    <property type="component" value="Unassembled WGS sequence"/>
</dbReference>
<accession>D3A169</accession>
<evidence type="ECO:0008006" key="4">
    <source>
        <dbReference type="Google" id="ProtNLM"/>
    </source>
</evidence>
<keyword evidence="1" id="KW-1133">Transmembrane helix</keyword>